<dbReference type="EMBL" id="GL871008">
    <property type="protein sequence ID" value="EGC37110.1"/>
    <property type="molecule type" value="Genomic_DNA"/>
</dbReference>
<feature type="transmembrane region" description="Helical" evidence="1">
    <location>
        <begin position="330"/>
        <end position="350"/>
    </location>
</feature>
<organism evidence="2 3">
    <name type="scientific">Dictyostelium purpureum</name>
    <name type="common">Slime mold</name>
    <dbReference type="NCBI Taxonomy" id="5786"/>
    <lineage>
        <taxon>Eukaryota</taxon>
        <taxon>Amoebozoa</taxon>
        <taxon>Evosea</taxon>
        <taxon>Eumycetozoa</taxon>
        <taxon>Dictyostelia</taxon>
        <taxon>Dictyosteliales</taxon>
        <taxon>Dictyosteliaceae</taxon>
        <taxon>Dictyostelium</taxon>
    </lineage>
</organism>
<keyword evidence="1" id="KW-0812">Transmembrane</keyword>
<keyword evidence="1" id="KW-1133">Transmembrane helix</keyword>
<dbReference type="AlphaFoldDB" id="F0ZG36"/>
<accession>F0ZG36</accession>
<evidence type="ECO:0000313" key="2">
    <source>
        <dbReference type="EMBL" id="EGC37110.1"/>
    </source>
</evidence>
<dbReference type="KEGG" id="dpp:DICPUDRAFT_77261"/>
<keyword evidence="1" id="KW-0472">Membrane</keyword>
<reference evidence="3" key="1">
    <citation type="journal article" date="2011" name="Genome Biol.">
        <title>Comparative genomics of the social amoebae Dictyostelium discoideum and Dictyostelium purpureum.</title>
        <authorList>
            <consortium name="US DOE Joint Genome Institute (JGI-PGF)"/>
            <person name="Sucgang R."/>
            <person name="Kuo A."/>
            <person name="Tian X."/>
            <person name="Salerno W."/>
            <person name="Parikh A."/>
            <person name="Feasley C.L."/>
            <person name="Dalin E."/>
            <person name="Tu H."/>
            <person name="Huang E."/>
            <person name="Barry K."/>
            <person name="Lindquist E."/>
            <person name="Shapiro H."/>
            <person name="Bruce D."/>
            <person name="Schmutz J."/>
            <person name="Salamov A."/>
            <person name="Fey P."/>
            <person name="Gaudet P."/>
            <person name="Anjard C."/>
            <person name="Babu M.M."/>
            <person name="Basu S."/>
            <person name="Bushmanova Y."/>
            <person name="van der Wel H."/>
            <person name="Katoh-Kurasawa M."/>
            <person name="Dinh C."/>
            <person name="Coutinho P.M."/>
            <person name="Saito T."/>
            <person name="Elias M."/>
            <person name="Schaap P."/>
            <person name="Kay R.R."/>
            <person name="Henrissat B."/>
            <person name="Eichinger L."/>
            <person name="Rivero F."/>
            <person name="Putnam N.H."/>
            <person name="West C.M."/>
            <person name="Loomis W.F."/>
            <person name="Chisholm R.L."/>
            <person name="Shaulsky G."/>
            <person name="Strassmann J.E."/>
            <person name="Queller D.C."/>
            <person name="Kuspa A."/>
            <person name="Grigoriev I.V."/>
        </authorList>
    </citation>
    <scope>NUCLEOTIDE SEQUENCE [LARGE SCALE GENOMIC DNA]</scope>
    <source>
        <strain evidence="3">QSDP1</strain>
    </source>
</reference>
<protein>
    <submittedName>
        <fullName evidence="2">Uncharacterized protein</fullName>
    </submittedName>
</protein>
<dbReference type="Proteomes" id="UP000001064">
    <property type="component" value="Unassembled WGS sequence"/>
</dbReference>
<proteinExistence type="predicted"/>
<dbReference type="GeneID" id="10503766"/>
<evidence type="ECO:0000256" key="1">
    <source>
        <dbReference type="SAM" id="Phobius"/>
    </source>
</evidence>
<dbReference type="RefSeq" id="XP_003286391.1">
    <property type="nucleotide sequence ID" value="XM_003286343.1"/>
</dbReference>
<evidence type="ECO:0000313" key="3">
    <source>
        <dbReference type="Proteomes" id="UP000001064"/>
    </source>
</evidence>
<sequence>MLNYFIFKKIIPYLIYKKPFIEILNISLLSKQCFTFIQNNIPFYTEFEYTTFLDSIIKNHDQIIRDNNKYKSLLFQYNNFQIIKFNKIPIYLNLASSYQDLKKYFKELEQVFFNDYCYSDEENISINEYDPTFNNFFFFKKIIINSEDNETFDFFKKFNFAKVVKFQKSYKGSNKIDGVNILKYESIESIKFKDLISPFSFLKEALIRPNLKKLTIFIEKNDKVDFNEIFDGISRESSNIRKLLLFSPFNPDFVSKEDEIIQINILFNLLKLNKSIREFSLPYFQRIDDPKIYEPLISIGNINTLHIDLSMKWNLQIFQHILINPNIVQIYIYFIGLYFLGNIIQFLEILRIKKKNLTIVFKPKIKNDSINILYKLKDKYKNLEIKIK</sequence>
<gene>
    <name evidence="2" type="ORF">DICPUDRAFT_77261</name>
</gene>
<keyword evidence="3" id="KW-1185">Reference proteome</keyword>
<dbReference type="InParanoid" id="F0ZG36"/>
<name>F0ZG36_DICPU</name>
<dbReference type="VEuPathDB" id="AmoebaDB:DICPUDRAFT_77261"/>